<dbReference type="STRING" id="883096.HMPREF9699_00543"/>
<evidence type="ECO:0000313" key="1">
    <source>
        <dbReference type="EMBL" id="EKB58643.1"/>
    </source>
</evidence>
<dbReference type="Proteomes" id="UP000006085">
    <property type="component" value="Unassembled WGS sequence"/>
</dbReference>
<name>K1M8G5_9FLAO</name>
<protein>
    <submittedName>
        <fullName evidence="1">Uncharacterized protein</fullName>
    </submittedName>
</protein>
<gene>
    <name evidence="1" type="ORF">HMPREF9699_00543</name>
</gene>
<keyword evidence="2" id="KW-1185">Reference proteome</keyword>
<sequence>MKIHEILKGNLNIDLECLNTFIKAYENRGSYYFHPNYEENVSVKISLIEKIYNEFIHNKLSRWECLYIFSFIESYLLLWDEDSELIDYISDKILIMENEG</sequence>
<evidence type="ECO:0000313" key="2">
    <source>
        <dbReference type="Proteomes" id="UP000006085"/>
    </source>
</evidence>
<dbReference type="AlphaFoldDB" id="K1M8G5"/>
<comment type="caution">
    <text evidence="1">The sequence shown here is derived from an EMBL/GenBank/DDBJ whole genome shotgun (WGS) entry which is preliminary data.</text>
</comment>
<proteinExistence type="predicted"/>
<dbReference type="EMBL" id="AGYA01000012">
    <property type="protein sequence ID" value="EKB58643.1"/>
    <property type="molecule type" value="Genomic_DNA"/>
</dbReference>
<organism evidence="1 2">
    <name type="scientific">Bergeyella zoohelcum ATCC 43767</name>
    <dbReference type="NCBI Taxonomy" id="883096"/>
    <lineage>
        <taxon>Bacteria</taxon>
        <taxon>Pseudomonadati</taxon>
        <taxon>Bacteroidota</taxon>
        <taxon>Flavobacteriia</taxon>
        <taxon>Flavobacteriales</taxon>
        <taxon>Weeksellaceae</taxon>
        <taxon>Bergeyella</taxon>
    </lineage>
</organism>
<reference evidence="1 2" key="1">
    <citation type="submission" date="2012-07" db="EMBL/GenBank/DDBJ databases">
        <title>The Genome Sequence of Bergeyella zoohelcum ATCC 43767.</title>
        <authorList>
            <consortium name="The Broad Institute Genome Sequencing Platform"/>
            <person name="Earl A."/>
            <person name="Ward D."/>
            <person name="Feldgarden M."/>
            <person name="Gevers D."/>
            <person name="Huys G."/>
            <person name="Walker B."/>
            <person name="Young S.K."/>
            <person name="Zeng Q."/>
            <person name="Gargeya S."/>
            <person name="Fitzgerald M."/>
            <person name="Haas B."/>
            <person name="Abouelleil A."/>
            <person name="Alvarado L."/>
            <person name="Arachchi H.M."/>
            <person name="Berlin A.M."/>
            <person name="Chapman S.B."/>
            <person name="Goldberg J."/>
            <person name="Griggs A."/>
            <person name="Gujja S."/>
            <person name="Hansen M."/>
            <person name="Howarth C."/>
            <person name="Imamovic A."/>
            <person name="Larimer J."/>
            <person name="McCowen C."/>
            <person name="Montmayeur A."/>
            <person name="Murphy C."/>
            <person name="Neiman D."/>
            <person name="Pearson M."/>
            <person name="Priest M."/>
            <person name="Roberts A."/>
            <person name="Saif S."/>
            <person name="Shea T."/>
            <person name="Sisk P."/>
            <person name="Sykes S."/>
            <person name="Wortman J."/>
            <person name="Nusbaum C."/>
            <person name="Birren B."/>
        </authorList>
    </citation>
    <scope>NUCLEOTIDE SEQUENCE [LARGE SCALE GENOMIC DNA]</scope>
    <source>
        <strain evidence="1 2">ATCC 43767</strain>
    </source>
</reference>
<accession>K1M8G5</accession>
<dbReference type="HOGENOM" id="CLU_180575_0_0_10"/>